<reference evidence="2" key="1">
    <citation type="journal article" date="2020" name="Int. J. Syst. Evol. Microbiol.">
        <title>Alteromonas alba sp. nov., a marine bacterium isolated from the seawater of the West Pacific Ocean.</title>
        <authorList>
            <person name="Sun C."/>
            <person name="Wu Y.-H."/>
            <person name="Xamxidin M."/>
            <person name="Cheng H."/>
            <person name="Xu X.-W."/>
        </authorList>
    </citation>
    <scope>NUCLEOTIDE SEQUENCE [LARGE SCALE GENOMIC DNA]</scope>
    <source>
        <strain evidence="2">190</strain>
    </source>
</reference>
<dbReference type="OrthoDB" id="190887at2"/>
<keyword evidence="2" id="KW-1185">Reference proteome</keyword>
<dbReference type="EMBL" id="PVNP01000074">
    <property type="protein sequence ID" value="PRO74064.1"/>
    <property type="molecule type" value="Genomic_DNA"/>
</dbReference>
<dbReference type="Pfam" id="PF19577">
    <property type="entry name" value="DcaP"/>
    <property type="match status" value="1"/>
</dbReference>
<gene>
    <name evidence="1" type="ORF">C6Y40_08275</name>
</gene>
<evidence type="ECO:0000313" key="1">
    <source>
        <dbReference type="EMBL" id="PRO74064.1"/>
    </source>
</evidence>
<dbReference type="RefSeq" id="WP_105934174.1">
    <property type="nucleotide sequence ID" value="NZ_PVNP01000074.1"/>
</dbReference>
<evidence type="ECO:0000313" key="2">
    <source>
        <dbReference type="Proteomes" id="UP000238949"/>
    </source>
</evidence>
<sequence>MRESRVNLKVDYGDITGFVEIDFYGGGGNEIISNSSNPRLRHLYFTYQNWTAGQAWSTFMPVRSMPETLDFGGPFIGEAFMRAVLVRYTYGNWEFALENPETWGDGDIGTPSSAIGLSGDDADPDESIPDFVTRYTHNADWGWVALAGMVRQVDEGGIDETAFAANIAGFFKVFGRDDFRFQITGGEPGRYASAAMTPDIVINPATDETEVEQTLAYSFSYRHHWNDSLRSTAYYGTAETDVLEKKRSQWGVNLIKQVNQHLKVGVEYGNYAIDDEGILAVDSDYLQVSAQMSF</sequence>
<dbReference type="AlphaFoldDB" id="A0A2S9VCA5"/>
<organism evidence="1 2">
    <name type="scientific">Alteromonas alba</name>
    <dbReference type="NCBI Taxonomy" id="2079529"/>
    <lineage>
        <taxon>Bacteria</taxon>
        <taxon>Pseudomonadati</taxon>
        <taxon>Pseudomonadota</taxon>
        <taxon>Gammaproteobacteria</taxon>
        <taxon>Alteromonadales</taxon>
        <taxon>Alteromonadaceae</taxon>
        <taxon>Alteromonas/Salinimonas group</taxon>
        <taxon>Alteromonas</taxon>
    </lineage>
</organism>
<comment type="caution">
    <text evidence="1">The sequence shown here is derived from an EMBL/GenBank/DDBJ whole genome shotgun (WGS) entry which is preliminary data.</text>
</comment>
<evidence type="ECO:0008006" key="3">
    <source>
        <dbReference type="Google" id="ProtNLM"/>
    </source>
</evidence>
<dbReference type="SUPFAM" id="SSF56935">
    <property type="entry name" value="Porins"/>
    <property type="match status" value="1"/>
</dbReference>
<dbReference type="InterPro" id="IPR045748">
    <property type="entry name" value="DcaP"/>
</dbReference>
<proteinExistence type="predicted"/>
<protein>
    <recommendedName>
        <fullName evidence="3">Porin</fullName>
    </recommendedName>
</protein>
<dbReference type="Proteomes" id="UP000238949">
    <property type="component" value="Unassembled WGS sequence"/>
</dbReference>
<name>A0A2S9VCA5_9ALTE</name>
<accession>A0A2S9VCA5</accession>